<dbReference type="InterPro" id="IPR003726">
    <property type="entry name" value="HCY_dom"/>
</dbReference>
<evidence type="ECO:0000256" key="5">
    <source>
        <dbReference type="ARBA" id="ARBA00022679"/>
    </source>
</evidence>
<gene>
    <name evidence="10" type="ORF">MU0053_004420</name>
</gene>
<keyword evidence="5 8" id="KW-0808">Transferase</keyword>
<keyword evidence="6" id="KW-0274">FAD</keyword>
<feature type="domain" description="Hcy-binding" evidence="9">
    <location>
        <begin position="1"/>
        <end position="289"/>
    </location>
</feature>
<dbReference type="PANTHER" id="PTHR11103">
    <property type="entry name" value="SLR1189 PROTEIN"/>
    <property type="match status" value="1"/>
</dbReference>
<dbReference type="GO" id="GO:0004489">
    <property type="term" value="F:methylenetetrahydrofolate reductase [NAD(P)H] activity"/>
    <property type="evidence" value="ECO:0007669"/>
    <property type="project" value="UniProtKB-EC"/>
</dbReference>
<dbReference type="Pfam" id="PF02574">
    <property type="entry name" value="S-methyl_trans"/>
    <property type="match status" value="1"/>
</dbReference>
<keyword evidence="3 8" id="KW-0489">Methyltransferase</keyword>
<dbReference type="Proteomes" id="UP001190465">
    <property type="component" value="Chromosome"/>
</dbReference>
<evidence type="ECO:0000256" key="7">
    <source>
        <dbReference type="ARBA" id="ARBA00023002"/>
    </source>
</evidence>
<evidence type="ECO:0000256" key="1">
    <source>
        <dbReference type="ARBA" id="ARBA00001974"/>
    </source>
</evidence>
<dbReference type="Gene3D" id="3.20.20.330">
    <property type="entry name" value="Homocysteine-binding-like domain"/>
    <property type="match status" value="1"/>
</dbReference>
<accession>A0ABM9M4K9</accession>
<keyword evidence="7 10" id="KW-0560">Oxidoreductase</keyword>
<dbReference type="EC" id="1.5.1.20" evidence="10"/>
<dbReference type="InterPro" id="IPR036589">
    <property type="entry name" value="HCY_dom_sf"/>
</dbReference>
<evidence type="ECO:0000256" key="6">
    <source>
        <dbReference type="ARBA" id="ARBA00022827"/>
    </source>
</evidence>
<dbReference type="PROSITE" id="PS50970">
    <property type="entry name" value="HCY"/>
    <property type="match status" value="1"/>
</dbReference>
<comment type="cofactor">
    <cofactor evidence="1">
        <name>FAD</name>
        <dbReference type="ChEBI" id="CHEBI:57692"/>
    </cofactor>
</comment>
<dbReference type="NCBIfam" id="NF006396">
    <property type="entry name" value="PRK08645.1"/>
    <property type="match status" value="1"/>
</dbReference>
<evidence type="ECO:0000256" key="3">
    <source>
        <dbReference type="ARBA" id="ARBA00022603"/>
    </source>
</evidence>
<feature type="binding site" evidence="8">
    <location>
        <position position="274"/>
    </location>
    <ligand>
        <name>Zn(2+)</name>
        <dbReference type="ChEBI" id="CHEBI:29105"/>
    </ligand>
</feature>
<organism evidence="10 11">
    <name type="scientific">[Mycobacterium] burgundiense</name>
    <dbReference type="NCBI Taxonomy" id="3064286"/>
    <lineage>
        <taxon>Bacteria</taxon>
        <taxon>Bacillati</taxon>
        <taxon>Actinomycetota</taxon>
        <taxon>Actinomycetes</taxon>
        <taxon>Mycobacteriales</taxon>
        <taxon>Mycobacteriaceae</taxon>
        <taxon>Mycolicibacterium</taxon>
    </lineage>
</organism>
<dbReference type="InterPro" id="IPR029041">
    <property type="entry name" value="FAD-linked_oxidoreductase-like"/>
</dbReference>
<evidence type="ECO:0000313" key="11">
    <source>
        <dbReference type="Proteomes" id="UP001190465"/>
    </source>
</evidence>
<dbReference type="EC" id="2.1.1.10" evidence="10"/>
<dbReference type="SUPFAM" id="SSF82282">
    <property type="entry name" value="Homocysteine S-methyltransferase"/>
    <property type="match status" value="1"/>
</dbReference>
<keyword evidence="8" id="KW-0862">Zinc</keyword>
<dbReference type="SUPFAM" id="SSF51730">
    <property type="entry name" value="FAD-linked oxidoreductase"/>
    <property type="match status" value="1"/>
</dbReference>
<evidence type="ECO:0000256" key="4">
    <source>
        <dbReference type="ARBA" id="ARBA00022630"/>
    </source>
</evidence>
<dbReference type="GO" id="GO:0008168">
    <property type="term" value="F:methyltransferase activity"/>
    <property type="evidence" value="ECO:0007669"/>
    <property type="project" value="UniProtKB-KW"/>
</dbReference>
<evidence type="ECO:0000256" key="8">
    <source>
        <dbReference type="PROSITE-ProRule" id="PRU00333"/>
    </source>
</evidence>
<dbReference type="RefSeq" id="WP_308479714.1">
    <property type="nucleotide sequence ID" value="NZ_OY726397.1"/>
</dbReference>
<dbReference type="Gene3D" id="3.20.20.220">
    <property type="match status" value="1"/>
</dbReference>
<sequence>MTAFIEALGERLLVCDGAMGTMLHAAGNSLDRALPELNLSQPDSVRTIHDSYVAAGVDIIFTNTFGAGRLRLAEHGCADDVAEINSAGVRLARQAANAADRTVFVGGSVAPAASASQRPQVTAAARVEAVAEQIAALAAAEVDLLAFETFGYLEELVEAVQVAAEITDLPIVAQATFTPDGHTLGGDTPYEVAAALSELKIVALGANCTVGPQRMHDIVKEMRRSTTLPISAQPNAGLPRRTVGKRFEYPLHHDYFVRYARRCIAAGATIVGGCCGTTPTHIRALTAAVQRSVGPAPVHPSVRPVPDNVADLLTGGGFVVGTEITPAARVADTSAEIATALRAPGIDLVLVSPPSSAGAHLSLASVALQLQQQVGVETIATFTTWDKTIMSLQADLLGAHALGTRRVLCETGNPTVVGDYPVADGHWDFDSVDLIEILAGLNVGKDCNGLGLATTTSFQIGARCNPGADDLDAEINRTRAKIAAGAQFLVTRPVYELEGFRRLVGGLGRQRVPILITLSALSGYSEAEYLAYEVPDVNIPPETLAELAAAGAFDREVGARIATYLVTYVVNHGPSLADGIVIVVDDDFGVAQQLLAAARG</sequence>
<evidence type="ECO:0000313" key="10">
    <source>
        <dbReference type="EMBL" id="CAJ1510056.1"/>
    </source>
</evidence>
<comment type="cofactor">
    <cofactor evidence="8">
        <name>Zn(2+)</name>
        <dbReference type="ChEBI" id="CHEBI:29105"/>
    </cofactor>
</comment>
<dbReference type="PANTHER" id="PTHR11103:SF18">
    <property type="entry name" value="SLR1189 PROTEIN"/>
    <property type="match status" value="1"/>
</dbReference>
<keyword evidence="4" id="KW-0285">Flavoprotein</keyword>
<dbReference type="GO" id="GO:0032259">
    <property type="term" value="P:methylation"/>
    <property type="evidence" value="ECO:0007669"/>
    <property type="project" value="UniProtKB-KW"/>
</dbReference>
<feature type="binding site" evidence="8">
    <location>
        <position position="208"/>
    </location>
    <ligand>
        <name>Zn(2+)</name>
        <dbReference type="ChEBI" id="CHEBI:29105"/>
    </ligand>
</feature>
<keyword evidence="11" id="KW-1185">Reference proteome</keyword>
<evidence type="ECO:0000256" key="2">
    <source>
        <dbReference type="ARBA" id="ARBA00004777"/>
    </source>
</evidence>
<feature type="binding site" evidence="8">
    <location>
        <position position="275"/>
    </location>
    <ligand>
        <name>Zn(2+)</name>
        <dbReference type="ChEBI" id="CHEBI:29105"/>
    </ligand>
</feature>
<dbReference type="InterPro" id="IPR003171">
    <property type="entry name" value="Mehydrof_redctse-like"/>
</dbReference>
<proteinExistence type="predicted"/>
<name>A0ABM9M4K9_9MYCO</name>
<dbReference type="EMBL" id="OY726397">
    <property type="protein sequence ID" value="CAJ1510056.1"/>
    <property type="molecule type" value="Genomic_DNA"/>
</dbReference>
<protein>
    <submittedName>
        <fullName evidence="10">Bifunctional homocysteine S-methyltransferase/methylenetetrahydrofolate reductase</fullName>
        <ecNumber evidence="10">1.5.1.20</ecNumber>
        <ecNumber evidence="10">2.1.1.10</ecNumber>
    </submittedName>
</protein>
<evidence type="ECO:0000259" key="9">
    <source>
        <dbReference type="PROSITE" id="PS50970"/>
    </source>
</evidence>
<comment type="pathway">
    <text evidence="2">One-carbon metabolism; tetrahydrofolate interconversion.</text>
</comment>
<reference evidence="10 11" key="1">
    <citation type="submission" date="2023-08" db="EMBL/GenBank/DDBJ databases">
        <authorList>
            <person name="Folkvardsen B D."/>
            <person name="Norman A."/>
        </authorList>
    </citation>
    <scope>NUCLEOTIDE SEQUENCE [LARGE SCALE GENOMIC DNA]</scope>
    <source>
        <strain evidence="10 11">Mu0053</strain>
    </source>
</reference>
<dbReference type="Pfam" id="PF02219">
    <property type="entry name" value="MTHFR"/>
    <property type="match status" value="1"/>
</dbReference>
<keyword evidence="8" id="KW-0479">Metal-binding</keyword>